<reference evidence="3" key="1">
    <citation type="journal article" date="2019" name="Int. J. Syst. Evol. Microbiol.">
        <title>The Global Catalogue of Microorganisms (GCM) 10K type strain sequencing project: providing services to taxonomists for standard genome sequencing and annotation.</title>
        <authorList>
            <consortium name="The Broad Institute Genomics Platform"/>
            <consortium name="The Broad Institute Genome Sequencing Center for Infectious Disease"/>
            <person name="Wu L."/>
            <person name="Ma J."/>
        </authorList>
    </citation>
    <scope>NUCLEOTIDE SEQUENCE [LARGE SCALE GENOMIC DNA]</scope>
    <source>
        <strain evidence="3">CGMCC 1.12923</strain>
    </source>
</reference>
<accession>A0ABQ1R4E6</accession>
<feature type="domain" description="Polysaccharide pyruvyl transferase" evidence="1">
    <location>
        <begin position="20"/>
        <end position="320"/>
    </location>
</feature>
<dbReference type="InterPro" id="IPR007345">
    <property type="entry name" value="Polysacch_pyruvyl_Trfase"/>
</dbReference>
<dbReference type="Proteomes" id="UP000614272">
    <property type="component" value="Unassembled WGS sequence"/>
</dbReference>
<dbReference type="RefSeq" id="WP_099034066.1">
    <property type="nucleotide sequence ID" value="NZ_BMGJ01000003.1"/>
</dbReference>
<comment type="caution">
    <text evidence="2">The sequence shown here is derived from an EMBL/GenBank/DDBJ whole genome shotgun (WGS) entry which is preliminary data.</text>
</comment>
<protein>
    <recommendedName>
        <fullName evidence="1">Polysaccharide pyruvyl transferase domain-containing protein</fullName>
    </recommendedName>
</protein>
<evidence type="ECO:0000313" key="3">
    <source>
        <dbReference type="Proteomes" id="UP000614272"/>
    </source>
</evidence>
<sequence length="392" mass="43572">MKPTTEKKHIYILSASDRFNYGDLLFPIVAKHELGKLGDYEFHNIATVKSNLASCGAMATESYKTLLRFNDIPSGSLLLVAGGQVLNANWSRLISFLHPVYHWIYEKYHGERLEKLTKWLFGKNSVSYPFMPSSPAIFERMKVVYHAVGGGVPKLPGQRKEVGPGLTNAKYISVRETETRRVLKNNFAVNATLVPDSVAVISDIYPKSSLQRPLKKDYVCVQFGYQKSKGKLPVILAQLKKIHNQHGLQVGLLSIGNCPGHDDQEAVKWLKDNADFPVHILPCDTIDQITAALAHTSLFIGTSLHGVIVSMSYGNPFVGVNKLVRKVDAYTRTWAPEYLQGSVGFVKIAAAASERLAAHQSYEEIIAEHKKRVRDSFGKIDQIAKNGPKTVL</sequence>
<gene>
    <name evidence="2" type="ORF">GCM10011357_11440</name>
</gene>
<proteinExistence type="predicted"/>
<dbReference type="EMBL" id="BMGJ01000003">
    <property type="protein sequence ID" value="GGD57771.1"/>
    <property type="molecule type" value="Genomic_DNA"/>
</dbReference>
<evidence type="ECO:0000259" key="1">
    <source>
        <dbReference type="Pfam" id="PF04230"/>
    </source>
</evidence>
<keyword evidence="3" id="KW-1185">Reference proteome</keyword>
<name>A0ABQ1R4E6_9ALTE</name>
<evidence type="ECO:0000313" key="2">
    <source>
        <dbReference type="EMBL" id="GGD57771.1"/>
    </source>
</evidence>
<organism evidence="2 3">
    <name type="scientific">Lacimicrobium alkaliphilum</name>
    <dbReference type="NCBI Taxonomy" id="1526571"/>
    <lineage>
        <taxon>Bacteria</taxon>
        <taxon>Pseudomonadati</taxon>
        <taxon>Pseudomonadota</taxon>
        <taxon>Gammaproteobacteria</taxon>
        <taxon>Alteromonadales</taxon>
        <taxon>Alteromonadaceae</taxon>
        <taxon>Lacimicrobium</taxon>
    </lineage>
</organism>
<dbReference type="Pfam" id="PF04230">
    <property type="entry name" value="PS_pyruv_trans"/>
    <property type="match status" value="1"/>
</dbReference>